<evidence type="ECO:0000313" key="1">
    <source>
        <dbReference type="EMBL" id="AQQ72080.1"/>
    </source>
</evidence>
<protein>
    <submittedName>
        <fullName evidence="1">Transposase</fullName>
    </submittedName>
</protein>
<dbReference type="STRING" id="1851148.SMSP2_02460"/>
<evidence type="ECO:0000313" key="2">
    <source>
        <dbReference type="Proteomes" id="UP000188181"/>
    </source>
</evidence>
<organism evidence="1 2">
    <name type="scientific">Limihaloglobus sulfuriphilus</name>
    <dbReference type="NCBI Taxonomy" id="1851148"/>
    <lineage>
        <taxon>Bacteria</taxon>
        <taxon>Pseudomonadati</taxon>
        <taxon>Planctomycetota</taxon>
        <taxon>Phycisphaerae</taxon>
        <taxon>Sedimentisphaerales</taxon>
        <taxon>Sedimentisphaeraceae</taxon>
        <taxon>Limihaloglobus</taxon>
    </lineage>
</organism>
<keyword evidence="2" id="KW-1185">Reference proteome</keyword>
<reference evidence="2" key="1">
    <citation type="submission" date="2017-02" db="EMBL/GenBank/DDBJ databases">
        <title>Comparative genomics and description of representatives of a novel lineage of planctomycetes thriving in anoxic sediments.</title>
        <authorList>
            <person name="Spring S."/>
            <person name="Bunk B."/>
            <person name="Sproer C."/>
        </authorList>
    </citation>
    <scope>NUCLEOTIDE SEQUENCE [LARGE SCALE GENOMIC DNA]</scope>
    <source>
        <strain evidence="2">SM-Chi-D1</strain>
    </source>
</reference>
<sequence>MFNLEYDILLYDITSTYFEGLCKQNPKAEFGHSKDRRSDCRQVLIALVVTPEGFPLDYEVLQGNTSEKTVLPVNE</sequence>
<proteinExistence type="predicted"/>
<dbReference type="KEGG" id="pbas:SMSP2_02460"/>
<dbReference type="Proteomes" id="UP000188181">
    <property type="component" value="Chromosome"/>
</dbReference>
<dbReference type="AlphaFoldDB" id="A0A1Q2MHB3"/>
<accession>A0A1Q2MHB3</accession>
<gene>
    <name evidence="1" type="ORF">SMSP2_02460</name>
</gene>
<dbReference type="EMBL" id="CP019646">
    <property type="protein sequence ID" value="AQQ72080.1"/>
    <property type="molecule type" value="Genomic_DNA"/>
</dbReference>
<name>A0A1Q2MHB3_9BACT</name>